<dbReference type="EMBL" id="LAZR01006357">
    <property type="protein sequence ID" value="KKM92706.1"/>
    <property type="molecule type" value="Genomic_DNA"/>
</dbReference>
<dbReference type="AlphaFoldDB" id="A0A0F9M045"/>
<proteinExistence type="predicted"/>
<name>A0A0F9M045_9ZZZZ</name>
<organism evidence="1">
    <name type="scientific">marine sediment metagenome</name>
    <dbReference type="NCBI Taxonomy" id="412755"/>
    <lineage>
        <taxon>unclassified sequences</taxon>
        <taxon>metagenomes</taxon>
        <taxon>ecological metagenomes</taxon>
    </lineage>
</organism>
<accession>A0A0F9M045</accession>
<gene>
    <name evidence="1" type="ORF">LCGC14_1215820</name>
</gene>
<sequence>MIGPDTAQGKGIDFTLTERVTRKRKVTAVPIASCWAAISEWGLKRFGPRHPISKGCGICKKPFQVGPTVILFFKDYKPPNQMVHVECTPKEYMPKEKEVKP</sequence>
<comment type="caution">
    <text evidence="1">The sequence shown here is derived from an EMBL/GenBank/DDBJ whole genome shotgun (WGS) entry which is preliminary data.</text>
</comment>
<reference evidence="1" key="1">
    <citation type="journal article" date="2015" name="Nature">
        <title>Complex archaea that bridge the gap between prokaryotes and eukaryotes.</title>
        <authorList>
            <person name="Spang A."/>
            <person name="Saw J.H."/>
            <person name="Jorgensen S.L."/>
            <person name="Zaremba-Niedzwiedzka K."/>
            <person name="Martijn J."/>
            <person name="Lind A.E."/>
            <person name="van Eijk R."/>
            <person name="Schleper C."/>
            <person name="Guy L."/>
            <person name="Ettema T.J."/>
        </authorList>
    </citation>
    <scope>NUCLEOTIDE SEQUENCE</scope>
</reference>
<evidence type="ECO:0000313" key="1">
    <source>
        <dbReference type="EMBL" id="KKM92706.1"/>
    </source>
</evidence>
<protein>
    <submittedName>
        <fullName evidence="1">Uncharacterized protein</fullName>
    </submittedName>
</protein>